<evidence type="ECO:0000313" key="5">
    <source>
        <dbReference type="EMBL" id="MBS2547304.1"/>
    </source>
</evidence>
<dbReference type="PANTHER" id="PTHR46796:SF12">
    <property type="entry name" value="HTH-TYPE DNA-BINDING TRANSCRIPTIONAL ACTIVATOR EUTR"/>
    <property type="match status" value="1"/>
</dbReference>
<reference evidence="5 6" key="1">
    <citation type="submission" date="2020-02" db="EMBL/GenBank/DDBJ databases">
        <title>Acidophilic actinobacteria isolated from forest soil.</title>
        <authorList>
            <person name="Golinska P."/>
        </authorList>
    </citation>
    <scope>NUCLEOTIDE SEQUENCE [LARGE SCALE GENOMIC DNA]</scope>
    <source>
        <strain evidence="5 6">NL8</strain>
    </source>
</reference>
<accession>A0ABS5KMQ7</accession>
<gene>
    <name evidence="5" type="ORF">KGQ19_10505</name>
</gene>
<dbReference type="InterPro" id="IPR035418">
    <property type="entry name" value="AraC-bd_2"/>
</dbReference>
<dbReference type="Pfam" id="PF12833">
    <property type="entry name" value="HTH_18"/>
    <property type="match status" value="1"/>
</dbReference>
<dbReference type="InterPro" id="IPR050204">
    <property type="entry name" value="AraC_XylS_family_regulators"/>
</dbReference>
<dbReference type="Proteomes" id="UP000730482">
    <property type="component" value="Unassembled WGS sequence"/>
</dbReference>
<evidence type="ECO:0000256" key="1">
    <source>
        <dbReference type="ARBA" id="ARBA00023015"/>
    </source>
</evidence>
<comment type="caution">
    <text evidence="5">The sequence shown here is derived from an EMBL/GenBank/DDBJ whole genome shotgun (WGS) entry which is preliminary data.</text>
</comment>
<dbReference type="InterPro" id="IPR009057">
    <property type="entry name" value="Homeodomain-like_sf"/>
</dbReference>
<keyword evidence="6" id="KW-1185">Reference proteome</keyword>
<proteinExistence type="predicted"/>
<evidence type="ECO:0000259" key="4">
    <source>
        <dbReference type="PROSITE" id="PS01124"/>
    </source>
</evidence>
<dbReference type="PROSITE" id="PS01124">
    <property type="entry name" value="HTH_ARAC_FAMILY_2"/>
    <property type="match status" value="1"/>
</dbReference>
<dbReference type="SUPFAM" id="SSF46689">
    <property type="entry name" value="Homeodomain-like"/>
    <property type="match status" value="1"/>
</dbReference>
<dbReference type="Pfam" id="PF14525">
    <property type="entry name" value="AraC_binding_2"/>
    <property type="match status" value="1"/>
</dbReference>
<keyword evidence="3" id="KW-0804">Transcription</keyword>
<protein>
    <submittedName>
        <fullName evidence="5">AraC family transcriptional regulator</fullName>
    </submittedName>
</protein>
<dbReference type="Gene3D" id="1.10.10.60">
    <property type="entry name" value="Homeodomain-like"/>
    <property type="match status" value="1"/>
</dbReference>
<feature type="domain" description="HTH araC/xylS-type" evidence="4">
    <location>
        <begin position="242"/>
        <end position="344"/>
    </location>
</feature>
<dbReference type="SMART" id="SM00342">
    <property type="entry name" value="HTH_ARAC"/>
    <property type="match status" value="1"/>
</dbReference>
<evidence type="ECO:0000256" key="2">
    <source>
        <dbReference type="ARBA" id="ARBA00023125"/>
    </source>
</evidence>
<keyword evidence="1" id="KW-0805">Transcription regulation</keyword>
<evidence type="ECO:0000256" key="3">
    <source>
        <dbReference type="ARBA" id="ARBA00023163"/>
    </source>
</evidence>
<sequence>MLDHDSAVAPWETPESYYDGPLRAYERYRTKDPVQASSLSAALLSASRLVVRDHDHRFEATCRAVQARSASLVYLTYGTDVIVDRVRPAHHDYLAILLPLHGGLHLRHQGREFDVRAGETAGVTCSRDTMHAEFGAQASVLTLRVDVHATELALGNLLLEPPPTDLRIQAGPVTGPARRSLTGTAELLAASYDGKDPGSPLPPVVMRRIEEQILFTVLLSVNHNYRAALLGEAARPNRRTVREAIDLVWAEEEATWTIPELAGAVGVSVRALELGFRKELGKTPREFVREQRLLRAHEELLHAHSGDGTTVTGVAGRWGFWHAGRFATRYVERFGVRPAMTLRSGASTAVR</sequence>
<dbReference type="EMBL" id="JAAFYZ010000026">
    <property type="protein sequence ID" value="MBS2547304.1"/>
    <property type="molecule type" value="Genomic_DNA"/>
</dbReference>
<organism evidence="5 6">
    <name type="scientific">Catenulispora pinistramenti</name>
    <dbReference type="NCBI Taxonomy" id="2705254"/>
    <lineage>
        <taxon>Bacteria</taxon>
        <taxon>Bacillati</taxon>
        <taxon>Actinomycetota</taxon>
        <taxon>Actinomycetes</taxon>
        <taxon>Catenulisporales</taxon>
        <taxon>Catenulisporaceae</taxon>
        <taxon>Catenulispora</taxon>
    </lineage>
</organism>
<keyword evidence="2" id="KW-0238">DNA-binding</keyword>
<dbReference type="PANTHER" id="PTHR46796">
    <property type="entry name" value="HTH-TYPE TRANSCRIPTIONAL ACTIVATOR RHAS-RELATED"/>
    <property type="match status" value="1"/>
</dbReference>
<dbReference type="RefSeq" id="WP_212008905.1">
    <property type="nucleotide sequence ID" value="NZ_JAAFYZ010000026.1"/>
</dbReference>
<evidence type="ECO:0000313" key="6">
    <source>
        <dbReference type="Proteomes" id="UP000730482"/>
    </source>
</evidence>
<dbReference type="InterPro" id="IPR018060">
    <property type="entry name" value="HTH_AraC"/>
</dbReference>
<name>A0ABS5KMQ7_9ACTN</name>